<dbReference type="GO" id="GO:0009401">
    <property type="term" value="P:phosphoenolpyruvate-dependent sugar phosphotransferase system"/>
    <property type="evidence" value="ECO:0007669"/>
    <property type="project" value="UniProtKB-KW"/>
</dbReference>
<comment type="function">
    <text evidence="3 17">General (non sugar-specific) component of the phosphoenolpyruvate-dependent sugar phosphotransferase system (sugar PTS). This major carbohydrate active-transport system catalyzes the phosphorylation of incoming sugar substrates concomitantly with their translocation across the cell membrane. Enzyme I transfers the phosphoryl group from phosphoenolpyruvate (PEP) to the phosphoryl carrier protein (HPr).</text>
</comment>
<feature type="binding site" evidence="19">
    <location>
        <position position="329"/>
    </location>
    <ligand>
        <name>phosphoenolpyruvate</name>
        <dbReference type="ChEBI" id="CHEBI:58702"/>
    </ligand>
</feature>
<dbReference type="PRINTS" id="PR01736">
    <property type="entry name" value="PHPHTRNFRASE"/>
</dbReference>
<accession>A0A133YAN6</accession>
<evidence type="ECO:0000256" key="21">
    <source>
        <dbReference type="SAM" id="Coils"/>
    </source>
</evidence>
<gene>
    <name evidence="25" type="ORF">HMPREF1872_00998</name>
</gene>
<dbReference type="AlphaFoldDB" id="A0A133YAN6"/>
<organism evidence="25 26">
    <name type="scientific">Amygdalobacter nucleatus</name>
    <dbReference type="NCBI Taxonomy" id="3029274"/>
    <lineage>
        <taxon>Bacteria</taxon>
        <taxon>Bacillati</taxon>
        <taxon>Bacillota</taxon>
        <taxon>Clostridia</taxon>
        <taxon>Eubacteriales</taxon>
        <taxon>Oscillospiraceae</taxon>
        <taxon>Amygdalobacter</taxon>
    </lineage>
</organism>
<dbReference type="PANTHER" id="PTHR46244:SF3">
    <property type="entry name" value="PHOSPHOENOLPYRUVATE-PROTEIN PHOSPHOTRANSFERASE"/>
    <property type="match status" value="1"/>
</dbReference>
<feature type="domain" description="PEP-utilising enzyme C-terminal" evidence="23">
    <location>
        <begin position="249"/>
        <end position="537"/>
    </location>
</feature>
<keyword evidence="21" id="KW-0175">Coiled coil</keyword>
<keyword evidence="12 17" id="KW-0598">Phosphotransferase system</keyword>
<dbReference type="InterPro" id="IPR008279">
    <property type="entry name" value="PEP-util_enz_mobile_dom"/>
</dbReference>
<feature type="domain" description="PEP-utilising enzyme mobile" evidence="22">
    <location>
        <begin position="151"/>
        <end position="222"/>
    </location>
</feature>
<comment type="subcellular location">
    <subcellularLocation>
        <location evidence="4 17">Cytoplasm</location>
    </subcellularLocation>
</comment>
<evidence type="ECO:0000256" key="12">
    <source>
        <dbReference type="ARBA" id="ARBA00022683"/>
    </source>
</evidence>
<dbReference type="Gene3D" id="3.50.30.10">
    <property type="entry name" value="Phosphohistidine domain"/>
    <property type="match status" value="1"/>
</dbReference>
<evidence type="ECO:0000256" key="16">
    <source>
        <dbReference type="ARBA" id="ARBA00033235"/>
    </source>
</evidence>
<evidence type="ECO:0000256" key="17">
    <source>
        <dbReference type="PIRNR" id="PIRNR000732"/>
    </source>
</evidence>
<comment type="cofactor">
    <cofactor evidence="2 17 20">
        <name>Mg(2+)</name>
        <dbReference type="ChEBI" id="CHEBI:18420"/>
    </cofactor>
</comment>
<dbReference type="SUPFAM" id="SSF52009">
    <property type="entry name" value="Phosphohistidine domain"/>
    <property type="match status" value="1"/>
</dbReference>
<dbReference type="InterPro" id="IPR050499">
    <property type="entry name" value="PEP-utilizing_PTS_enzyme"/>
</dbReference>
<keyword evidence="11 17" id="KW-0808">Transferase</keyword>
<dbReference type="Gene3D" id="1.10.274.10">
    <property type="entry name" value="PtsI, HPr-binding domain"/>
    <property type="match status" value="1"/>
</dbReference>
<evidence type="ECO:0000256" key="10">
    <source>
        <dbReference type="ARBA" id="ARBA00022597"/>
    </source>
</evidence>
<dbReference type="OrthoDB" id="9765468at2"/>
<feature type="binding site" evidence="19">
    <location>
        <begin position="451"/>
        <end position="452"/>
    </location>
    <ligand>
        <name>phosphoenolpyruvate</name>
        <dbReference type="ChEBI" id="CHEBI:58702"/>
    </ligand>
</feature>
<dbReference type="InterPro" id="IPR036618">
    <property type="entry name" value="PtsI_HPr-bd_sf"/>
</dbReference>
<dbReference type="PATRIC" id="fig|1497955.3.peg.969"/>
<dbReference type="PROSITE" id="PS00742">
    <property type="entry name" value="PEP_ENZYMES_2"/>
    <property type="match status" value="1"/>
</dbReference>
<dbReference type="Gene3D" id="3.20.20.60">
    <property type="entry name" value="Phosphoenolpyruvate-binding domains"/>
    <property type="match status" value="1"/>
</dbReference>
<evidence type="ECO:0000256" key="8">
    <source>
        <dbReference type="ARBA" id="ARBA00022448"/>
    </source>
</evidence>
<dbReference type="InterPro" id="IPR036637">
    <property type="entry name" value="Phosphohistidine_dom_sf"/>
</dbReference>
<dbReference type="InterPro" id="IPR024692">
    <property type="entry name" value="PTS_EI"/>
</dbReference>
<keyword evidence="14 17" id="KW-0418">Kinase</keyword>
<dbReference type="SUPFAM" id="SSF51621">
    <property type="entry name" value="Phosphoenolpyruvate/pyruvate domain"/>
    <property type="match status" value="1"/>
</dbReference>
<dbReference type="RefSeq" id="WP_066714404.1">
    <property type="nucleotide sequence ID" value="NZ_JARFNM010000001.1"/>
</dbReference>
<dbReference type="InterPro" id="IPR015813">
    <property type="entry name" value="Pyrv/PenolPyrv_kinase-like_dom"/>
</dbReference>
<evidence type="ECO:0000256" key="7">
    <source>
        <dbReference type="ARBA" id="ARBA00016544"/>
    </source>
</evidence>
<evidence type="ECO:0000313" key="26">
    <source>
        <dbReference type="Proteomes" id="UP000070080"/>
    </source>
</evidence>
<keyword evidence="9 17" id="KW-0963">Cytoplasm</keyword>
<dbReference type="Proteomes" id="UP000070080">
    <property type="component" value="Unassembled WGS sequence"/>
</dbReference>
<evidence type="ECO:0000256" key="15">
    <source>
        <dbReference type="ARBA" id="ARBA00022842"/>
    </source>
</evidence>
<dbReference type="InterPro" id="IPR040442">
    <property type="entry name" value="Pyrv_kinase-like_dom_sf"/>
</dbReference>
<keyword evidence="13 17" id="KW-0479">Metal-binding</keyword>
<dbReference type="GO" id="GO:0008965">
    <property type="term" value="F:phosphoenolpyruvate-protein phosphotransferase activity"/>
    <property type="evidence" value="ECO:0007669"/>
    <property type="project" value="UniProtKB-EC"/>
</dbReference>
<dbReference type="EC" id="2.7.3.9" evidence="6 17"/>
<comment type="similarity">
    <text evidence="5 17">Belongs to the PEP-utilizing enzyme family.</text>
</comment>
<evidence type="ECO:0000256" key="13">
    <source>
        <dbReference type="ARBA" id="ARBA00022723"/>
    </source>
</evidence>
<comment type="catalytic activity">
    <reaction evidence="1 17">
        <text>L-histidyl-[protein] + phosphoenolpyruvate = N(pros)-phospho-L-histidyl-[protein] + pyruvate</text>
        <dbReference type="Rhea" id="RHEA:23880"/>
        <dbReference type="Rhea" id="RHEA-COMP:9745"/>
        <dbReference type="Rhea" id="RHEA-COMP:9746"/>
        <dbReference type="ChEBI" id="CHEBI:15361"/>
        <dbReference type="ChEBI" id="CHEBI:29979"/>
        <dbReference type="ChEBI" id="CHEBI:58702"/>
        <dbReference type="ChEBI" id="CHEBI:64837"/>
        <dbReference type="EC" id="2.7.3.9"/>
    </reaction>
</comment>
<evidence type="ECO:0000259" key="24">
    <source>
        <dbReference type="Pfam" id="PF05524"/>
    </source>
</evidence>
<evidence type="ECO:0000313" key="25">
    <source>
        <dbReference type="EMBL" id="KXB40187.1"/>
    </source>
</evidence>
<evidence type="ECO:0000256" key="2">
    <source>
        <dbReference type="ARBA" id="ARBA00001946"/>
    </source>
</evidence>
<dbReference type="Pfam" id="PF02896">
    <property type="entry name" value="PEP-utilizers_C"/>
    <property type="match status" value="1"/>
</dbReference>
<name>A0A133YAN6_9FIRM</name>
<keyword evidence="25" id="KW-0670">Pyruvate</keyword>
<evidence type="ECO:0000256" key="11">
    <source>
        <dbReference type="ARBA" id="ARBA00022679"/>
    </source>
</evidence>
<feature type="binding site" evidence="20">
    <location>
        <position position="452"/>
    </location>
    <ligand>
        <name>Mg(2+)</name>
        <dbReference type="ChEBI" id="CHEBI:18420"/>
    </ligand>
</feature>
<dbReference type="STRING" id="1497955.HMPREF1872_00998"/>
<evidence type="ECO:0000256" key="5">
    <source>
        <dbReference type="ARBA" id="ARBA00007837"/>
    </source>
</evidence>
<keyword evidence="15 17" id="KW-0460">Magnesium</keyword>
<evidence type="ECO:0000256" key="14">
    <source>
        <dbReference type="ARBA" id="ARBA00022777"/>
    </source>
</evidence>
<feature type="binding site" evidence="19">
    <location>
        <position position="293"/>
    </location>
    <ligand>
        <name>phosphoenolpyruvate</name>
        <dbReference type="ChEBI" id="CHEBI:58702"/>
    </ligand>
</feature>
<dbReference type="InterPro" id="IPR008731">
    <property type="entry name" value="PTS_EIN"/>
</dbReference>
<keyword evidence="26" id="KW-1185">Reference proteome</keyword>
<dbReference type="EMBL" id="LSCV01000031">
    <property type="protein sequence ID" value="KXB40187.1"/>
    <property type="molecule type" value="Genomic_DNA"/>
</dbReference>
<evidence type="ECO:0000256" key="9">
    <source>
        <dbReference type="ARBA" id="ARBA00022490"/>
    </source>
</evidence>
<dbReference type="GO" id="GO:0046872">
    <property type="term" value="F:metal ion binding"/>
    <property type="evidence" value="ECO:0007669"/>
    <property type="project" value="UniProtKB-KW"/>
</dbReference>
<evidence type="ECO:0000256" key="20">
    <source>
        <dbReference type="PIRSR" id="PIRSR000732-3"/>
    </source>
</evidence>
<evidence type="ECO:0000256" key="1">
    <source>
        <dbReference type="ARBA" id="ARBA00000683"/>
    </source>
</evidence>
<dbReference type="GO" id="GO:0016301">
    <property type="term" value="F:kinase activity"/>
    <property type="evidence" value="ECO:0007669"/>
    <property type="project" value="UniProtKB-KW"/>
</dbReference>
<dbReference type="PANTHER" id="PTHR46244">
    <property type="entry name" value="PHOSPHOENOLPYRUVATE-PROTEIN PHOSPHOTRANSFERASE"/>
    <property type="match status" value="1"/>
</dbReference>
<feature type="binding site" evidence="19">
    <location>
        <position position="462"/>
    </location>
    <ligand>
        <name>phosphoenolpyruvate</name>
        <dbReference type="ChEBI" id="CHEBI:58702"/>
    </ligand>
</feature>
<evidence type="ECO:0000259" key="23">
    <source>
        <dbReference type="Pfam" id="PF02896"/>
    </source>
</evidence>
<evidence type="ECO:0000259" key="22">
    <source>
        <dbReference type="Pfam" id="PF00391"/>
    </source>
</evidence>
<keyword evidence="8 17" id="KW-0813">Transport</keyword>
<sequence>MATLQGRVISEGMVVAPVFVYEKFSLDKLNYEAGSADEELAKYEDALKVATSQLKELFIKALKELGRDKSLLFEVHQMLIQDDDFKDEVRNLIKDGLDAPHAVQKAGQTFADMMLAIDDDYMQQRALDFKDISNRLIRILANVESNTEILEPAIVVADDLEPSETVTFPKDKILGFVLRQGSANSHTAILARGMNVPALIQTPLKQNSVKTGDTVILDAVDGCFITEPSAEQLAEYNDKIAKRKAMLAELKQYLNGPSLTKSGKAIKLYNNIGSLEDIKSVLENGAEGVGLFRSEFLYMGRSSLPTEEEQTKIYTKALQALDGKPLIVRTMDIGADKQVACLRLKKEANPALGKRAVRICLDDKRLFKDQLKALLRASVAGKLSIMVPMIISVDEVRQCKEILAECREELKAANQPFSENIPFGIMIETPAACILADDLAKEVDFFSVGTNDLTQYTLACDRQNDAVAYLYDDTNPAVLSLMKMVAEAANQNGIWAGVCGELASNSEITSTLISYGYTELSISPAKTPIIRRAIAKTE</sequence>
<comment type="caution">
    <text evidence="25">The sequence shown here is derived from an EMBL/GenBank/DDBJ whole genome shotgun (WGS) entry which is preliminary data.</text>
</comment>
<dbReference type="InterPro" id="IPR006318">
    <property type="entry name" value="PTS_EI-like"/>
</dbReference>
<feature type="active site" description="Tele-phosphohistidine intermediate" evidence="18">
    <location>
        <position position="186"/>
    </location>
</feature>
<dbReference type="InterPro" id="IPR000121">
    <property type="entry name" value="PEP_util_C"/>
</dbReference>
<dbReference type="NCBIfam" id="TIGR01417">
    <property type="entry name" value="PTS_I_fam"/>
    <property type="match status" value="1"/>
</dbReference>
<feature type="domain" description="Phosphotransferase system enzyme I N-terminal" evidence="24">
    <location>
        <begin position="5"/>
        <end position="125"/>
    </location>
</feature>
<feature type="coiled-coil region" evidence="21">
    <location>
        <begin position="26"/>
        <end position="60"/>
    </location>
</feature>
<protein>
    <recommendedName>
        <fullName evidence="7 17">Phosphoenolpyruvate-protein phosphotransferase</fullName>
        <ecNumber evidence="6 17">2.7.3.9</ecNumber>
    </recommendedName>
    <alternativeName>
        <fullName evidence="16 17">Phosphotransferase system, enzyme I</fullName>
    </alternativeName>
</protein>
<evidence type="ECO:0000256" key="18">
    <source>
        <dbReference type="PIRSR" id="PIRSR000732-1"/>
    </source>
</evidence>
<dbReference type="PIRSF" id="PIRSF000732">
    <property type="entry name" value="PTS_enzyme_I"/>
    <property type="match status" value="1"/>
</dbReference>
<reference evidence="26" key="1">
    <citation type="submission" date="2016-01" db="EMBL/GenBank/DDBJ databases">
        <authorList>
            <person name="Mitreva M."/>
            <person name="Pepin K.H."/>
            <person name="Mihindukulasuriya K.A."/>
            <person name="Fulton R."/>
            <person name="Fronick C."/>
            <person name="O'Laughlin M."/>
            <person name="Miner T."/>
            <person name="Herter B."/>
            <person name="Rosa B.A."/>
            <person name="Cordes M."/>
            <person name="Tomlinson C."/>
            <person name="Wollam A."/>
            <person name="Palsikar V.B."/>
            <person name="Mardis E.R."/>
            <person name="Wilson R.K."/>
        </authorList>
    </citation>
    <scope>NUCLEOTIDE SEQUENCE [LARGE SCALE GENOMIC DNA]</scope>
    <source>
        <strain evidence="26">KA00274</strain>
    </source>
</reference>
<evidence type="ECO:0000256" key="4">
    <source>
        <dbReference type="ARBA" id="ARBA00004496"/>
    </source>
</evidence>
<dbReference type="Pfam" id="PF05524">
    <property type="entry name" value="PEP-utilisers_N"/>
    <property type="match status" value="1"/>
</dbReference>
<dbReference type="GO" id="GO:0005737">
    <property type="term" value="C:cytoplasm"/>
    <property type="evidence" value="ECO:0007669"/>
    <property type="project" value="UniProtKB-SubCell"/>
</dbReference>
<dbReference type="SUPFAM" id="SSF47831">
    <property type="entry name" value="Enzyme I of the PEP:sugar phosphotransferase system HPr-binding (sub)domain"/>
    <property type="match status" value="1"/>
</dbReference>
<evidence type="ECO:0000256" key="6">
    <source>
        <dbReference type="ARBA" id="ARBA00012232"/>
    </source>
</evidence>
<dbReference type="InterPro" id="IPR023151">
    <property type="entry name" value="PEP_util_CS"/>
</dbReference>
<dbReference type="Pfam" id="PF00391">
    <property type="entry name" value="PEP-utilizers"/>
    <property type="match status" value="1"/>
</dbReference>
<feature type="active site" description="Proton donor" evidence="18">
    <location>
        <position position="499"/>
    </location>
</feature>
<feature type="binding site" evidence="20">
    <location>
        <position position="428"/>
    </location>
    <ligand>
        <name>Mg(2+)</name>
        <dbReference type="ChEBI" id="CHEBI:18420"/>
    </ligand>
</feature>
<evidence type="ECO:0000256" key="19">
    <source>
        <dbReference type="PIRSR" id="PIRSR000732-2"/>
    </source>
</evidence>
<evidence type="ECO:0000256" key="3">
    <source>
        <dbReference type="ARBA" id="ARBA00002728"/>
    </source>
</evidence>
<keyword evidence="10 17" id="KW-0762">Sugar transport</keyword>
<proteinExistence type="inferred from homology"/>